<dbReference type="GO" id="GO:0004048">
    <property type="term" value="F:anthranilate phosphoribosyltransferase activity"/>
    <property type="evidence" value="ECO:0007669"/>
    <property type="project" value="UniProtKB-EC"/>
</dbReference>
<keyword evidence="5" id="KW-0028">Amino-acid biosynthesis</keyword>
<comment type="pathway">
    <text evidence="5">Amino-acid biosynthesis; L-tryptophan biosynthesis; L-tryptophan from chorismate: step 2/5.</text>
</comment>
<evidence type="ECO:0000256" key="5">
    <source>
        <dbReference type="HAMAP-Rule" id="MF_00211"/>
    </source>
</evidence>
<keyword evidence="4 5" id="KW-0057">Aromatic amino acid biosynthesis</keyword>
<feature type="binding site" evidence="5">
    <location>
        <begin position="110"/>
        <end position="113"/>
    </location>
    <ligand>
        <name>5-phospho-alpha-D-ribose 1-diphosphate</name>
        <dbReference type="ChEBI" id="CHEBI:58017"/>
    </ligand>
</feature>
<dbReference type="EC" id="2.4.2.18" evidence="5"/>
<feature type="binding site" evidence="5">
    <location>
        <position position="112"/>
    </location>
    <ligand>
        <name>Mg(2+)</name>
        <dbReference type="ChEBI" id="CHEBI:18420"/>
        <label>1</label>
    </ligand>
</feature>
<comment type="function">
    <text evidence="5">Catalyzes the transfer of the phosphoribosyl group of 5-phosphorylribose-1-pyrophosphate (PRPP) to anthranilate to yield N-(5'-phosphoribosyl)-anthranilate (PRA).</text>
</comment>
<evidence type="ECO:0000259" key="6">
    <source>
        <dbReference type="Pfam" id="PF00591"/>
    </source>
</evidence>
<name>A0ABS2A9I3_9ACTN</name>
<comment type="caution">
    <text evidence="8">The sequence shown here is derived from an EMBL/GenBank/DDBJ whole genome shotgun (WGS) entry which is preliminary data.</text>
</comment>
<sequence>MSSATSTTARRDTPDSIPGASSWTIVLSALLGGADLTSAQTAWAMNEIISGAAAPAQMAGFVTALRAKGETPAEVAGLVTALRANATAVAVSGATVDIAGTGGDGTGAVNVSTMAAVVAAAAGVTVVKHGGRSASSSTAGAADLVEYLGIPLDLTPRQAARIAAEAGITFLFAPRFNTGLRHASPVRRDLGVPTVFNLLGPLINPADPRHQVVSVAHSQMAPVVAGVLAADGRSALVVRGDDGLDKLTTSTTSQIWSVRGGTVTATRLDPQDLGFARTQSAALRGGSAAENAGVLRSVVSGERNPVRDVVILNAAAALVASDERDTPLLDQFAAAAALCADAIDTGAAKTTLTRWITASRRITRSAEIAETA</sequence>
<keyword evidence="3 5" id="KW-0822">Tryptophan biosynthesis</keyword>
<dbReference type="Pfam" id="PF02885">
    <property type="entry name" value="Glycos_trans_3N"/>
    <property type="match status" value="1"/>
</dbReference>
<proteinExistence type="inferred from homology"/>
<dbReference type="Gene3D" id="1.20.970.10">
    <property type="entry name" value="Transferase, Pyrimidine Nucleoside Phosphorylase, Chain C"/>
    <property type="match status" value="1"/>
</dbReference>
<feature type="binding site" evidence="5">
    <location>
        <position position="187"/>
    </location>
    <ligand>
        <name>anthranilate</name>
        <dbReference type="ChEBI" id="CHEBI:16567"/>
        <label>2</label>
    </ligand>
</feature>
<protein>
    <recommendedName>
        <fullName evidence="5">Anthranilate phosphoribosyltransferase</fullName>
        <ecNumber evidence="5">2.4.2.18</ecNumber>
    </recommendedName>
</protein>
<feature type="binding site" evidence="5">
    <location>
        <position position="141"/>
    </location>
    <ligand>
        <name>5-phospho-alpha-D-ribose 1-diphosphate</name>
        <dbReference type="ChEBI" id="CHEBI:58017"/>
    </ligand>
</feature>
<feature type="binding site" evidence="5">
    <location>
        <begin position="103"/>
        <end position="104"/>
    </location>
    <ligand>
        <name>5-phospho-alpha-D-ribose 1-diphosphate</name>
        <dbReference type="ChEBI" id="CHEBI:58017"/>
    </ligand>
</feature>
<evidence type="ECO:0000256" key="2">
    <source>
        <dbReference type="ARBA" id="ARBA00022679"/>
    </source>
</evidence>
<dbReference type="InterPro" id="IPR005940">
    <property type="entry name" value="Anthranilate_Pribosyl_Tfrase"/>
</dbReference>
<evidence type="ECO:0000313" key="9">
    <source>
        <dbReference type="Proteomes" id="UP000632138"/>
    </source>
</evidence>
<keyword evidence="2 5" id="KW-0808">Transferase</keyword>
<dbReference type="SUPFAM" id="SSF47648">
    <property type="entry name" value="Nucleoside phosphorylase/phosphoribosyltransferase N-terminal domain"/>
    <property type="match status" value="1"/>
</dbReference>
<feature type="domain" description="Glycosyl transferase family 3 N-terminal" evidence="7">
    <location>
        <begin position="27"/>
        <end position="86"/>
    </location>
</feature>
<dbReference type="InterPro" id="IPR000312">
    <property type="entry name" value="Glycosyl_Trfase_fam3"/>
</dbReference>
<feature type="binding site" evidence="5">
    <location>
        <position position="100"/>
    </location>
    <ligand>
        <name>anthranilate</name>
        <dbReference type="ChEBI" id="CHEBI:16567"/>
        <label>1</label>
    </ligand>
</feature>
<comment type="similarity">
    <text evidence="5">Belongs to the anthranilate phosphoribosyltransferase family.</text>
</comment>
<feature type="binding site" evidence="5">
    <location>
        <position position="245"/>
    </location>
    <ligand>
        <name>Mg(2+)</name>
        <dbReference type="ChEBI" id="CHEBI:18420"/>
        <label>2</label>
    </ligand>
</feature>
<comment type="subunit">
    <text evidence="5">Homodimer.</text>
</comment>
<keyword evidence="5" id="KW-0460">Magnesium</keyword>
<evidence type="ECO:0000256" key="1">
    <source>
        <dbReference type="ARBA" id="ARBA00022676"/>
    </source>
</evidence>
<keyword evidence="1 5" id="KW-0328">Glycosyltransferase</keyword>
<dbReference type="RefSeq" id="WP_203376385.1">
    <property type="nucleotide sequence ID" value="NZ_JAENHP010000003.1"/>
</dbReference>
<comment type="caution">
    <text evidence="5">Lacks conserved residue(s) required for the propagation of feature annotation.</text>
</comment>
<dbReference type="HAMAP" id="MF_00211">
    <property type="entry name" value="TrpD"/>
    <property type="match status" value="1"/>
</dbReference>
<dbReference type="InterPro" id="IPR017459">
    <property type="entry name" value="Glycosyl_Trfase_fam3_N_dom"/>
</dbReference>
<comment type="catalytic activity">
    <reaction evidence="5">
        <text>N-(5-phospho-beta-D-ribosyl)anthranilate + diphosphate = 5-phospho-alpha-D-ribose 1-diphosphate + anthranilate</text>
        <dbReference type="Rhea" id="RHEA:11768"/>
        <dbReference type="ChEBI" id="CHEBI:16567"/>
        <dbReference type="ChEBI" id="CHEBI:18277"/>
        <dbReference type="ChEBI" id="CHEBI:33019"/>
        <dbReference type="ChEBI" id="CHEBI:58017"/>
        <dbReference type="EC" id="2.4.2.18"/>
    </reaction>
</comment>
<evidence type="ECO:0000313" key="8">
    <source>
        <dbReference type="EMBL" id="MBM2616499.1"/>
    </source>
</evidence>
<evidence type="ECO:0000259" key="7">
    <source>
        <dbReference type="Pfam" id="PF02885"/>
    </source>
</evidence>
<evidence type="ECO:0000256" key="4">
    <source>
        <dbReference type="ARBA" id="ARBA00023141"/>
    </source>
</evidence>
<dbReference type="EMBL" id="JAENHP010000003">
    <property type="protein sequence ID" value="MBM2616499.1"/>
    <property type="molecule type" value="Genomic_DNA"/>
</dbReference>
<dbReference type="Gene3D" id="3.40.1030.10">
    <property type="entry name" value="Nucleoside phosphorylase/phosphoribosyltransferase catalytic domain"/>
    <property type="match status" value="1"/>
</dbReference>
<dbReference type="InterPro" id="IPR035902">
    <property type="entry name" value="Nuc_phospho_transferase"/>
</dbReference>
<dbReference type="PANTHER" id="PTHR43285">
    <property type="entry name" value="ANTHRANILATE PHOSPHORIBOSYLTRANSFERASE"/>
    <property type="match status" value="1"/>
</dbReference>
<dbReference type="PANTHER" id="PTHR43285:SF2">
    <property type="entry name" value="ANTHRANILATE PHOSPHORIBOSYLTRANSFERASE"/>
    <property type="match status" value="1"/>
</dbReference>
<dbReference type="Proteomes" id="UP000632138">
    <property type="component" value="Unassembled WGS sequence"/>
</dbReference>
<evidence type="ECO:0000256" key="3">
    <source>
        <dbReference type="ARBA" id="ARBA00022822"/>
    </source>
</evidence>
<dbReference type="Pfam" id="PF00591">
    <property type="entry name" value="Glycos_transf_3"/>
    <property type="match status" value="1"/>
</dbReference>
<gene>
    <name evidence="5 8" type="primary">trpD</name>
    <name evidence="8" type="ORF">JIG36_13125</name>
</gene>
<dbReference type="InterPro" id="IPR036320">
    <property type="entry name" value="Glycosyl_Trfase_fam3_N_dom_sf"/>
</dbReference>
<reference evidence="8 9" key="1">
    <citation type="submission" date="2021-01" db="EMBL/GenBank/DDBJ databases">
        <title>Actinoplanes sp. nov. LDG1-06 isolated from lichen.</title>
        <authorList>
            <person name="Saeng-In P."/>
            <person name="Phongsopitanun W."/>
            <person name="Kanchanasin P."/>
            <person name="Yuki M."/>
            <person name="Kudo T."/>
            <person name="Ohkuma M."/>
            <person name="Tanasupawat S."/>
        </authorList>
    </citation>
    <scope>NUCLEOTIDE SEQUENCE [LARGE SCALE GENOMIC DNA]</scope>
    <source>
        <strain evidence="8 9">LDG1-06</strain>
    </source>
</reference>
<feature type="binding site" evidence="5">
    <location>
        <position position="100"/>
    </location>
    <ligand>
        <name>5-phospho-alpha-D-ribose 1-diphosphate</name>
        <dbReference type="ChEBI" id="CHEBI:58017"/>
    </ligand>
</feature>
<comment type="cofactor">
    <cofactor evidence="5">
        <name>Mg(2+)</name>
        <dbReference type="ChEBI" id="CHEBI:18420"/>
    </cofactor>
    <text evidence="5">Binds 2 magnesium ions per monomer.</text>
</comment>
<keyword evidence="9" id="KW-1185">Reference proteome</keyword>
<feature type="domain" description="Glycosyl transferase family 3" evidence="6">
    <location>
        <begin position="94"/>
        <end position="348"/>
    </location>
</feature>
<organism evidence="8 9">
    <name type="scientific">Paractinoplanes ovalisporus</name>
    <dbReference type="NCBI Taxonomy" id="2810368"/>
    <lineage>
        <taxon>Bacteria</taxon>
        <taxon>Bacillati</taxon>
        <taxon>Actinomycetota</taxon>
        <taxon>Actinomycetes</taxon>
        <taxon>Micromonosporales</taxon>
        <taxon>Micromonosporaceae</taxon>
        <taxon>Paractinoplanes</taxon>
    </lineage>
</organism>
<dbReference type="NCBIfam" id="TIGR01245">
    <property type="entry name" value="trpD"/>
    <property type="match status" value="1"/>
</dbReference>
<dbReference type="SUPFAM" id="SSF52418">
    <property type="entry name" value="Nucleoside phosphorylase/phosphoribosyltransferase catalytic domain"/>
    <property type="match status" value="1"/>
</dbReference>
<accession>A0ABS2A9I3</accession>
<feature type="binding site" evidence="5">
    <location>
        <begin position="128"/>
        <end position="136"/>
    </location>
    <ligand>
        <name>5-phospho-alpha-D-ribose 1-diphosphate</name>
        <dbReference type="ChEBI" id="CHEBI:58017"/>
    </ligand>
</feature>
<keyword evidence="5" id="KW-0479">Metal-binding</keyword>